<keyword evidence="3" id="KW-1133">Transmembrane helix</keyword>
<evidence type="ECO:0000256" key="3">
    <source>
        <dbReference type="ARBA" id="ARBA00022989"/>
    </source>
</evidence>
<dbReference type="Pfam" id="PF14724">
    <property type="entry name" value="mit_SMPDase"/>
    <property type="match status" value="2"/>
</dbReference>
<sequence length="432" mass="47915">MARMAGGKIKVLVRLQNALSQQLVQMRCEEVGRILNEATNKDATYILKAVTESIFGINGQVGWGLRTISFSGCPREFDLLRGFLGPTGPIMSLTYRLSNDPYILFEFPVAWLPAKSRSEMEEGSPRMFYINKIQNPGPGKAPTNILLNAFEFFIFHFAYFLVNGSSQRWYMSWTSAGDALYPTLLEDYMATFLPCDSTLPPGPPSPPCPPRGILSPVSPRSGSSNLHLTSIVSPIVRGPPMGVGLRSPGGGLLSPPGYTEGGSGAHASSPIVTPSSPLHPSHHQHTQLNTWTSQVVVQVMIEMWVNQSIPASQSTAKTASPSNQYTDVHACSVFSEHTPVGYRPNWHTHGFELFVPSSDHVRVVRMLTKHLHYFSNSIKSNQASPLDDLRNILKETRSLFQSIQIYHLIFKIYHKLMNSTLRIFLVKSLSFI</sequence>
<comment type="caution">
    <text evidence="5">The sequence shown here is derived from an EMBL/GenBank/DDBJ whole genome shotgun (WGS) entry which is preliminary data.</text>
</comment>
<keyword evidence="2" id="KW-0812">Transmembrane</keyword>
<reference evidence="5 6" key="1">
    <citation type="submission" date="2024-05" db="EMBL/GenBank/DDBJ databases">
        <authorList>
            <person name="Wallberg A."/>
        </authorList>
    </citation>
    <scope>NUCLEOTIDE SEQUENCE [LARGE SCALE GENOMIC DNA]</scope>
</reference>
<organism evidence="5 6">
    <name type="scientific">Meganyctiphanes norvegica</name>
    <name type="common">Northern krill</name>
    <name type="synonym">Thysanopoda norvegica</name>
    <dbReference type="NCBI Taxonomy" id="48144"/>
    <lineage>
        <taxon>Eukaryota</taxon>
        <taxon>Metazoa</taxon>
        <taxon>Ecdysozoa</taxon>
        <taxon>Arthropoda</taxon>
        <taxon>Crustacea</taxon>
        <taxon>Multicrustacea</taxon>
        <taxon>Malacostraca</taxon>
        <taxon>Eumalacostraca</taxon>
        <taxon>Eucarida</taxon>
        <taxon>Euphausiacea</taxon>
        <taxon>Euphausiidae</taxon>
        <taxon>Meganyctiphanes</taxon>
    </lineage>
</organism>
<dbReference type="GO" id="GO:0016020">
    <property type="term" value="C:membrane"/>
    <property type="evidence" value="ECO:0007669"/>
    <property type="project" value="UniProtKB-SubCell"/>
</dbReference>
<dbReference type="GO" id="GO:0050290">
    <property type="term" value="F:sphingomyelin phosphodiesterase D activity"/>
    <property type="evidence" value="ECO:0007669"/>
    <property type="project" value="InterPro"/>
</dbReference>
<comment type="subcellular location">
    <subcellularLocation>
        <location evidence="1">Membrane</location>
        <topology evidence="1">Single-pass membrane protein</topology>
    </subcellularLocation>
</comment>
<dbReference type="InterPro" id="IPR024129">
    <property type="entry name" value="Sphingomy_SMPD4"/>
</dbReference>
<accession>A0AAV2S0I1</accession>
<gene>
    <name evidence="5" type="ORF">MNOR_LOCUS31689</name>
</gene>
<keyword evidence="4" id="KW-0472">Membrane</keyword>
<dbReference type="AlphaFoldDB" id="A0AAV2S0I1"/>
<protein>
    <submittedName>
        <fullName evidence="5">Uncharacterized protein</fullName>
    </submittedName>
</protein>
<feature type="non-terminal residue" evidence="5">
    <location>
        <position position="432"/>
    </location>
</feature>
<evidence type="ECO:0000313" key="6">
    <source>
        <dbReference type="Proteomes" id="UP001497623"/>
    </source>
</evidence>
<dbReference type="Proteomes" id="UP001497623">
    <property type="component" value="Unassembled WGS sequence"/>
</dbReference>
<evidence type="ECO:0000256" key="2">
    <source>
        <dbReference type="ARBA" id="ARBA00022692"/>
    </source>
</evidence>
<evidence type="ECO:0000256" key="1">
    <source>
        <dbReference type="ARBA" id="ARBA00004167"/>
    </source>
</evidence>
<dbReference type="PANTHER" id="PTHR12988:SF6">
    <property type="entry name" value="SPHINGOMYELIN PHOSPHODIESTERASE 4"/>
    <property type="match status" value="1"/>
</dbReference>
<evidence type="ECO:0000313" key="5">
    <source>
        <dbReference type="EMBL" id="CAL4156258.1"/>
    </source>
</evidence>
<dbReference type="GO" id="GO:0046475">
    <property type="term" value="P:glycerophospholipid catabolic process"/>
    <property type="evidence" value="ECO:0007669"/>
    <property type="project" value="TreeGrafter"/>
</dbReference>
<evidence type="ECO:0000256" key="4">
    <source>
        <dbReference type="ARBA" id="ARBA00023136"/>
    </source>
</evidence>
<dbReference type="EMBL" id="CAXKWB010041392">
    <property type="protein sequence ID" value="CAL4156258.1"/>
    <property type="molecule type" value="Genomic_DNA"/>
</dbReference>
<dbReference type="GO" id="GO:0046513">
    <property type="term" value="P:ceramide biosynthetic process"/>
    <property type="evidence" value="ECO:0007669"/>
    <property type="project" value="TreeGrafter"/>
</dbReference>
<keyword evidence="6" id="KW-1185">Reference proteome</keyword>
<name>A0AAV2S0I1_MEGNR</name>
<dbReference type="GO" id="GO:0006685">
    <property type="term" value="P:sphingomyelin catabolic process"/>
    <property type="evidence" value="ECO:0007669"/>
    <property type="project" value="TreeGrafter"/>
</dbReference>
<dbReference type="PANTHER" id="PTHR12988">
    <property type="entry name" value="SPHINGOMYELIN PHOSPHODIESTERASE 4"/>
    <property type="match status" value="1"/>
</dbReference>
<proteinExistence type="predicted"/>